<proteinExistence type="predicted"/>
<evidence type="ECO:0000313" key="1">
    <source>
        <dbReference type="EMBL" id="KIT16944.1"/>
    </source>
</evidence>
<gene>
    <name evidence="1" type="ORF">jaqu_14430</name>
</gene>
<accession>A0A0D1EH13</accession>
<organism evidence="1 2">
    <name type="scientific">Jannaschia aquimarina</name>
    <dbReference type="NCBI Taxonomy" id="935700"/>
    <lineage>
        <taxon>Bacteria</taxon>
        <taxon>Pseudomonadati</taxon>
        <taxon>Pseudomonadota</taxon>
        <taxon>Alphaproteobacteria</taxon>
        <taxon>Rhodobacterales</taxon>
        <taxon>Roseobacteraceae</taxon>
        <taxon>Jannaschia</taxon>
    </lineage>
</organism>
<comment type="caution">
    <text evidence="1">The sequence shown here is derived from an EMBL/GenBank/DDBJ whole genome shotgun (WGS) entry which is preliminary data.</text>
</comment>
<name>A0A0D1EH13_9RHOB</name>
<dbReference type="AlphaFoldDB" id="A0A0D1EH13"/>
<dbReference type="EMBL" id="JYFE01000025">
    <property type="protein sequence ID" value="KIT16944.1"/>
    <property type="molecule type" value="Genomic_DNA"/>
</dbReference>
<dbReference type="PATRIC" id="fig|935700.4.peg.1494"/>
<reference evidence="1 2" key="1">
    <citation type="submission" date="2015-02" db="EMBL/GenBank/DDBJ databases">
        <title>Genome Sequence of Jannaschia aquimarina DSM28248, a member of the Roseobacter clade.</title>
        <authorList>
            <person name="Voget S."/>
            <person name="Daniel R."/>
        </authorList>
    </citation>
    <scope>NUCLEOTIDE SEQUENCE [LARGE SCALE GENOMIC DNA]</scope>
    <source>
        <strain evidence="1 2">GSW-M26</strain>
    </source>
</reference>
<evidence type="ECO:0000313" key="2">
    <source>
        <dbReference type="Proteomes" id="UP000032232"/>
    </source>
</evidence>
<dbReference type="Proteomes" id="UP000032232">
    <property type="component" value="Unassembled WGS sequence"/>
</dbReference>
<keyword evidence="2" id="KW-1185">Reference proteome</keyword>
<protein>
    <submittedName>
        <fullName evidence="1">Uncharacterized protein</fullName>
    </submittedName>
</protein>
<sequence length="37" mass="3519">MTCTAKTGLVAFLSAAGEAGPGTGWGAAPLAIRQTAA</sequence>